<gene>
    <name evidence="2" type="ORF">A3H78_02445</name>
</gene>
<reference evidence="2 3" key="1">
    <citation type="journal article" date="2016" name="Nat. Commun.">
        <title>Thousands of microbial genomes shed light on interconnected biogeochemical processes in an aquifer system.</title>
        <authorList>
            <person name="Anantharaman K."/>
            <person name="Brown C.T."/>
            <person name="Hug L.A."/>
            <person name="Sharon I."/>
            <person name="Castelle C.J."/>
            <person name="Probst A.J."/>
            <person name="Thomas B.C."/>
            <person name="Singh A."/>
            <person name="Wilkins M.J."/>
            <person name="Karaoz U."/>
            <person name="Brodie E.L."/>
            <person name="Williams K.H."/>
            <person name="Hubbard S.S."/>
            <person name="Banfield J.F."/>
        </authorList>
    </citation>
    <scope>NUCLEOTIDE SEQUENCE [LARGE SCALE GENOMIC DNA]</scope>
</reference>
<keyword evidence="1" id="KW-0812">Transmembrane</keyword>
<keyword evidence="1" id="KW-0472">Membrane</keyword>
<evidence type="ECO:0000313" key="2">
    <source>
        <dbReference type="EMBL" id="OGK52950.1"/>
    </source>
</evidence>
<feature type="transmembrane region" description="Helical" evidence="1">
    <location>
        <begin position="144"/>
        <end position="164"/>
    </location>
</feature>
<feature type="transmembrane region" description="Helical" evidence="1">
    <location>
        <begin position="7"/>
        <end position="28"/>
    </location>
</feature>
<dbReference type="EMBL" id="MGAV01000027">
    <property type="protein sequence ID" value="OGK52950.1"/>
    <property type="molecule type" value="Genomic_DNA"/>
</dbReference>
<accession>A0A1F7JBG5</accession>
<organism evidence="2 3">
    <name type="scientific">Candidatus Roizmanbacteria bacterium RIFCSPLOWO2_02_FULL_36_11</name>
    <dbReference type="NCBI Taxonomy" id="1802071"/>
    <lineage>
        <taxon>Bacteria</taxon>
        <taxon>Candidatus Roizmaniibacteriota</taxon>
    </lineage>
</organism>
<sequence length="268" mass="30281">MIKKQRLAQIAMVMFVFFVTLWILLYFTVAKDNIGNQIFSATYGLMALYGAILGFKISKKWGLTKSLMGKSILMFSLGLLAQEFGQLTYSYYAYFAKIQIPYPSLGDVGYFGCIPLYILGIFYLGKAAGVNISLRSFQRKIEAVIIPFIILSYSYFVFLQGYQIDWSKPLTVFLDFGYPLGQAIYISIAILTILVTRGILGGIMKYKVLFIFFALLVQYFADYMYLYIAKAGTAYPGGPNDVIYLVAYFLMVLALLQLRVSAIKSKLT</sequence>
<keyword evidence="1" id="KW-1133">Transmembrane helix</keyword>
<comment type="caution">
    <text evidence="2">The sequence shown here is derived from an EMBL/GenBank/DDBJ whole genome shotgun (WGS) entry which is preliminary data.</text>
</comment>
<feature type="transmembrane region" description="Helical" evidence="1">
    <location>
        <begin position="67"/>
        <end position="89"/>
    </location>
</feature>
<feature type="transmembrane region" description="Helical" evidence="1">
    <location>
        <begin position="208"/>
        <end position="228"/>
    </location>
</feature>
<evidence type="ECO:0000256" key="1">
    <source>
        <dbReference type="SAM" id="Phobius"/>
    </source>
</evidence>
<name>A0A1F7JBG5_9BACT</name>
<feature type="transmembrane region" description="Helical" evidence="1">
    <location>
        <begin position="243"/>
        <end position="262"/>
    </location>
</feature>
<feature type="transmembrane region" description="Helical" evidence="1">
    <location>
        <begin position="109"/>
        <end position="132"/>
    </location>
</feature>
<feature type="transmembrane region" description="Helical" evidence="1">
    <location>
        <begin position="34"/>
        <end position="55"/>
    </location>
</feature>
<feature type="transmembrane region" description="Helical" evidence="1">
    <location>
        <begin position="176"/>
        <end position="196"/>
    </location>
</feature>
<proteinExistence type="predicted"/>
<dbReference type="Proteomes" id="UP000177418">
    <property type="component" value="Unassembled WGS sequence"/>
</dbReference>
<evidence type="ECO:0000313" key="3">
    <source>
        <dbReference type="Proteomes" id="UP000177418"/>
    </source>
</evidence>
<dbReference type="AlphaFoldDB" id="A0A1F7JBG5"/>
<protein>
    <submittedName>
        <fullName evidence="2">Uncharacterized protein</fullName>
    </submittedName>
</protein>